<evidence type="ECO:0000259" key="7">
    <source>
        <dbReference type="Pfam" id="PF02525"/>
    </source>
</evidence>
<dbReference type="GO" id="GO:0016652">
    <property type="term" value="F:oxidoreductase activity, acting on NAD(P)H as acceptor"/>
    <property type="evidence" value="ECO:0007669"/>
    <property type="project" value="UniProtKB-UniRule"/>
</dbReference>
<accession>A0A1I2J9N5</accession>
<keyword evidence="1 6" id="KW-0285">Flavoprotein</keyword>
<dbReference type="RefSeq" id="WP_026634851.1">
    <property type="nucleotide sequence ID" value="NZ_FONH01000022.1"/>
</dbReference>
<dbReference type="HAMAP" id="MF_01216">
    <property type="entry name" value="Azoreductase_type1"/>
    <property type="match status" value="1"/>
</dbReference>
<comment type="function">
    <text evidence="6">Quinone reductase that provides resistance to thiol-specific stress caused by electrophilic quinones.</text>
</comment>
<comment type="cofactor">
    <cofactor evidence="6">
        <name>FMN</name>
        <dbReference type="ChEBI" id="CHEBI:58210"/>
    </cofactor>
    <text evidence="6">Binds 1 FMN per subunit.</text>
</comment>
<dbReference type="GO" id="GO:0016655">
    <property type="term" value="F:oxidoreductase activity, acting on NAD(P)H, quinone or similar compound as acceptor"/>
    <property type="evidence" value="ECO:0007669"/>
    <property type="project" value="InterPro"/>
</dbReference>
<comment type="subunit">
    <text evidence="6">Homodimer.</text>
</comment>
<dbReference type="GO" id="GO:0010181">
    <property type="term" value="F:FMN binding"/>
    <property type="evidence" value="ECO:0007669"/>
    <property type="project" value="UniProtKB-UniRule"/>
</dbReference>
<evidence type="ECO:0000256" key="2">
    <source>
        <dbReference type="ARBA" id="ARBA00022643"/>
    </source>
</evidence>
<comment type="catalytic activity">
    <reaction evidence="6">
        <text>2 a quinone + NADH + H(+) = 2 a 1,4-benzosemiquinone + NAD(+)</text>
        <dbReference type="Rhea" id="RHEA:65952"/>
        <dbReference type="ChEBI" id="CHEBI:15378"/>
        <dbReference type="ChEBI" id="CHEBI:57540"/>
        <dbReference type="ChEBI" id="CHEBI:57945"/>
        <dbReference type="ChEBI" id="CHEBI:132124"/>
        <dbReference type="ChEBI" id="CHEBI:134225"/>
    </reaction>
</comment>
<dbReference type="GO" id="GO:0009055">
    <property type="term" value="F:electron transfer activity"/>
    <property type="evidence" value="ECO:0007669"/>
    <property type="project" value="UniProtKB-UniRule"/>
</dbReference>
<dbReference type="EC" id="1.6.5.-" evidence="6"/>
<dbReference type="SUPFAM" id="SSF52218">
    <property type="entry name" value="Flavoproteins"/>
    <property type="match status" value="1"/>
</dbReference>
<comment type="function">
    <text evidence="6">Also exhibits azoreductase activity. Catalyzes the reductive cleavage of the azo bond in aromatic azo compounds to the corresponding amines.</text>
</comment>
<dbReference type="Gene3D" id="3.40.50.360">
    <property type="match status" value="1"/>
</dbReference>
<dbReference type="EC" id="1.7.1.17" evidence="6"/>
<dbReference type="PANTHER" id="PTHR43741:SF4">
    <property type="entry name" value="FMN-DEPENDENT NADH:QUINONE OXIDOREDUCTASE"/>
    <property type="match status" value="1"/>
</dbReference>
<feature type="binding site" evidence="6">
    <location>
        <begin position="138"/>
        <end position="141"/>
    </location>
    <ligand>
        <name>FMN</name>
        <dbReference type="ChEBI" id="CHEBI:58210"/>
    </ligand>
</feature>
<reference evidence="9" key="1">
    <citation type="submission" date="2016-10" db="EMBL/GenBank/DDBJ databases">
        <authorList>
            <person name="Varghese N."/>
            <person name="Submissions S."/>
        </authorList>
    </citation>
    <scope>NUCLEOTIDE SEQUENCE [LARGE SCALE GENOMIC DNA]</scope>
    <source>
        <strain evidence="9">UNC178MFTsu3.1</strain>
    </source>
</reference>
<keyword evidence="2 6" id="KW-0288">FMN</keyword>
<evidence type="ECO:0000256" key="4">
    <source>
        <dbReference type="ARBA" id="ARBA00023027"/>
    </source>
</evidence>
<feature type="binding site" evidence="6">
    <location>
        <position position="9"/>
    </location>
    <ligand>
        <name>FMN</name>
        <dbReference type="ChEBI" id="CHEBI:58210"/>
    </ligand>
</feature>
<organism evidence="8 9">
    <name type="scientific">Dyella marensis</name>
    <dbReference type="NCBI Taxonomy" id="500610"/>
    <lineage>
        <taxon>Bacteria</taxon>
        <taxon>Pseudomonadati</taxon>
        <taxon>Pseudomonadota</taxon>
        <taxon>Gammaproteobacteria</taxon>
        <taxon>Lysobacterales</taxon>
        <taxon>Rhodanobacteraceae</taxon>
        <taxon>Dyella</taxon>
    </lineage>
</organism>
<dbReference type="AlphaFoldDB" id="A0A1I2J9N5"/>
<keyword evidence="9" id="KW-1185">Reference proteome</keyword>
<evidence type="ECO:0000313" key="9">
    <source>
        <dbReference type="Proteomes" id="UP000199477"/>
    </source>
</evidence>
<dbReference type="PANTHER" id="PTHR43741">
    <property type="entry name" value="FMN-DEPENDENT NADH-AZOREDUCTASE 1"/>
    <property type="match status" value="1"/>
</dbReference>
<evidence type="ECO:0000256" key="1">
    <source>
        <dbReference type="ARBA" id="ARBA00022630"/>
    </source>
</evidence>
<dbReference type="InterPro" id="IPR023048">
    <property type="entry name" value="NADH:quinone_OxRdtase_FMN_depd"/>
</dbReference>
<dbReference type="InterPro" id="IPR050104">
    <property type="entry name" value="FMN-dep_NADH:Q_OxRdtase_AzoR1"/>
</dbReference>
<sequence length="202" mass="21292">MKLLHIDASILGEQSVSRQLTAAIVKQLLAAEPAAEVIHQDLAAEPAGHLSAAEFMAFQGVEPQDDATRQDAARNAQWLDDFLAADVIVVGAPMYNFSLPTQLRAWLDRLAVAGKSFRYTASGAEGLAGGKRVIVASSRGGMYGEGSPMAALDHQETYLRGFFGFLGITDVSFIRAEGLAFGPESRSAAIDAAVADVAKLAA</sequence>
<protein>
    <recommendedName>
        <fullName evidence="6">FMN dependent NADH:quinone oxidoreductase</fullName>
        <ecNumber evidence="6">1.6.5.-</ecNumber>
    </recommendedName>
    <alternativeName>
        <fullName evidence="6">Azo-dye reductase</fullName>
    </alternativeName>
    <alternativeName>
        <fullName evidence="6">FMN-dependent NADH-azo compound oxidoreductase</fullName>
    </alternativeName>
    <alternativeName>
        <fullName evidence="6">FMN-dependent NADH-azoreductase</fullName>
        <ecNumber evidence="6">1.7.1.17</ecNumber>
    </alternativeName>
</protein>
<feature type="binding site" evidence="6">
    <location>
        <begin position="15"/>
        <end position="17"/>
    </location>
    <ligand>
        <name>FMN</name>
        <dbReference type="ChEBI" id="CHEBI:58210"/>
    </ligand>
</feature>
<dbReference type="STRING" id="500610.SAMN02799615_03889"/>
<comment type="catalytic activity">
    <reaction evidence="5">
        <text>N,N-dimethyl-1,4-phenylenediamine + anthranilate + 2 NAD(+) = 2-(4-dimethylaminophenyl)diazenylbenzoate + 2 NADH + 2 H(+)</text>
        <dbReference type="Rhea" id="RHEA:55872"/>
        <dbReference type="ChEBI" id="CHEBI:15378"/>
        <dbReference type="ChEBI" id="CHEBI:15783"/>
        <dbReference type="ChEBI" id="CHEBI:16567"/>
        <dbReference type="ChEBI" id="CHEBI:57540"/>
        <dbReference type="ChEBI" id="CHEBI:57945"/>
        <dbReference type="ChEBI" id="CHEBI:71579"/>
        <dbReference type="EC" id="1.7.1.17"/>
    </reaction>
    <physiologicalReaction direction="right-to-left" evidence="5">
        <dbReference type="Rhea" id="RHEA:55874"/>
    </physiologicalReaction>
</comment>
<evidence type="ECO:0000256" key="3">
    <source>
        <dbReference type="ARBA" id="ARBA00023002"/>
    </source>
</evidence>
<dbReference type="Proteomes" id="UP000199477">
    <property type="component" value="Unassembled WGS sequence"/>
</dbReference>
<evidence type="ECO:0000256" key="5">
    <source>
        <dbReference type="ARBA" id="ARBA00048542"/>
    </source>
</evidence>
<dbReference type="InterPro" id="IPR003680">
    <property type="entry name" value="Flavodoxin_fold"/>
</dbReference>
<dbReference type="Pfam" id="PF02525">
    <property type="entry name" value="Flavodoxin_2"/>
    <property type="match status" value="1"/>
</dbReference>
<proteinExistence type="inferred from homology"/>
<evidence type="ECO:0000256" key="6">
    <source>
        <dbReference type="HAMAP-Rule" id="MF_01216"/>
    </source>
</evidence>
<keyword evidence="3 6" id="KW-0560">Oxidoreductase</keyword>
<feature type="domain" description="Flavodoxin-like fold" evidence="7">
    <location>
        <begin position="1"/>
        <end position="199"/>
    </location>
</feature>
<evidence type="ECO:0000313" key="8">
    <source>
        <dbReference type="EMBL" id="SFF50710.1"/>
    </source>
</evidence>
<dbReference type="EMBL" id="FONH01000022">
    <property type="protein sequence ID" value="SFF50710.1"/>
    <property type="molecule type" value="Genomic_DNA"/>
</dbReference>
<keyword evidence="4 6" id="KW-0520">NAD</keyword>
<feature type="binding site" evidence="6">
    <location>
        <begin position="94"/>
        <end position="97"/>
    </location>
    <ligand>
        <name>FMN</name>
        <dbReference type="ChEBI" id="CHEBI:58210"/>
    </ligand>
</feature>
<gene>
    <name evidence="6" type="primary">azoR</name>
    <name evidence="8" type="ORF">SAMN02799615_03889</name>
</gene>
<name>A0A1I2J9N5_9GAMM</name>
<dbReference type="InterPro" id="IPR029039">
    <property type="entry name" value="Flavoprotein-like_sf"/>
</dbReference>
<comment type="similarity">
    <text evidence="6">Belongs to the azoreductase type 1 family.</text>
</comment>